<accession>A0A4D7YU48</accession>
<dbReference type="GO" id="GO:0033281">
    <property type="term" value="C:TAT protein transport complex"/>
    <property type="evidence" value="ECO:0007669"/>
    <property type="project" value="UniProtKB-UniRule"/>
</dbReference>
<protein>
    <recommendedName>
        <fullName evidence="9">Sec-independent protein translocase protein TatB</fullName>
    </recommendedName>
</protein>
<gene>
    <name evidence="9 11" type="primary">tatB</name>
    <name evidence="11" type="ORF">CFBP7129_06965</name>
</gene>
<comment type="function">
    <text evidence="9">Part of the twin-arginine translocation (Tat) system that transports large folded proteins containing a characteristic twin-arginine motif in their signal peptide across membranes. Together with TatC, TatB is part of a receptor directly interacting with Tat signal peptides. TatB may form an oligomeric binding site that transiently accommodates folded Tat precursor proteins before their translocation.</text>
</comment>
<dbReference type="GO" id="GO:0043953">
    <property type="term" value="P:protein transport by the Tat complex"/>
    <property type="evidence" value="ECO:0007669"/>
    <property type="project" value="UniProtKB-UniRule"/>
</dbReference>
<dbReference type="AlphaFoldDB" id="A0A4D7YU48"/>
<keyword evidence="6 9" id="KW-1133">Transmembrane helix</keyword>
<sequence length="255" mass="26483">MLDIGWSELLVIAVVLIVVVGPKDLPPMIRAFGKTMAGLRKMAGDFRTQFDEALKEADMDDVRQTISDVRNLNPTNSLRDAMNPLRQLGNEIKSDLQKATTPPDGLSSTPAPVAGEPVAPLVSVPEPEMRLPDAPPAVAASAAPVAAAVAAEEKPKRARAKSIATVEAEAVAAKPKRAARSKAAAATPETAPVVKTAAKTSEPAVSKPAVSNPTVKAVAKKATVRKSAADKAVVAETKPAKTAKTKAAKPKKDEA</sequence>
<evidence type="ECO:0000256" key="10">
    <source>
        <dbReference type="SAM" id="MobiDB-lite"/>
    </source>
</evidence>
<evidence type="ECO:0000256" key="5">
    <source>
        <dbReference type="ARBA" id="ARBA00022927"/>
    </source>
</evidence>
<dbReference type="PANTHER" id="PTHR33162">
    <property type="entry name" value="SEC-INDEPENDENT PROTEIN TRANSLOCASE PROTEIN TATA, CHLOROPLASTIC"/>
    <property type="match status" value="1"/>
</dbReference>
<evidence type="ECO:0000256" key="9">
    <source>
        <dbReference type="HAMAP-Rule" id="MF_00237"/>
    </source>
</evidence>
<feature type="compositionally biased region" description="Low complexity" evidence="10">
    <location>
        <begin position="181"/>
        <end position="198"/>
    </location>
</feature>
<dbReference type="RefSeq" id="WP_137003628.1">
    <property type="nucleotide sequence ID" value="NZ_CP039922.1"/>
</dbReference>
<dbReference type="Pfam" id="PF02416">
    <property type="entry name" value="TatA_B_E"/>
    <property type="match status" value="1"/>
</dbReference>
<dbReference type="EMBL" id="CP039922">
    <property type="protein sequence ID" value="QCL93960.1"/>
    <property type="molecule type" value="Genomic_DNA"/>
</dbReference>
<evidence type="ECO:0000256" key="6">
    <source>
        <dbReference type="ARBA" id="ARBA00022989"/>
    </source>
</evidence>
<proteinExistence type="inferred from homology"/>
<dbReference type="InterPro" id="IPR018448">
    <property type="entry name" value="TatB"/>
</dbReference>
<feature type="region of interest" description="Disordered" evidence="10">
    <location>
        <begin position="95"/>
        <end position="116"/>
    </location>
</feature>
<dbReference type="Gene3D" id="1.20.5.3310">
    <property type="match status" value="1"/>
</dbReference>
<comment type="similarity">
    <text evidence="9">Belongs to the TatB family.</text>
</comment>
<evidence type="ECO:0000256" key="2">
    <source>
        <dbReference type="ARBA" id="ARBA00022448"/>
    </source>
</evidence>
<evidence type="ECO:0000313" key="12">
    <source>
        <dbReference type="Proteomes" id="UP000298649"/>
    </source>
</evidence>
<evidence type="ECO:0000256" key="1">
    <source>
        <dbReference type="ARBA" id="ARBA00004167"/>
    </source>
</evidence>
<comment type="subcellular location">
    <subcellularLocation>
        <location evidence="9">Cell inner membrane</location>
        <topology evidence="9">Single-pass membrane protein</topology>
    </subcellularLocation>
    <subcellularLocation>
        <location evidence="1">Membrane</location>
        <topology evidence="1">Single-pass membrane protein</topology>
    </subcellularLocation>
</comment>
<dbReference type="InterPro" id="IPR003369">
    <property type="entry name" value="TatA/B/E"/>
</dbReference>
<comment type="subunit">
    <text evidence="9">The Tat system comprises two distinct complexes: a TatABC complex, containing multiple copies of TatA, TatB and TatC subunits, and a separate TatA complex, containing only TatA subunits. Substrates initially bind to the TatABC complex, which probably triggers association of the separate TatA complex to form the active translocon.</text>
</comment>
<feature type="region of interest" description="Disordered" evidence="10">
    <location>
        <begin position="174"/>
        <end position="255"/>
    </location>
</feature>
<dbReference type="GO" id="GO:0008320">
    <property type="term" value="F:protein transmembrane transporter activity"/>
    <property type="evidence" value="ECO:0007669"/>
    <property type="project" value="UniProtKB-UniRule"/>
</dbReference>
<keyword evidence="8 9" id="KW-0472">Membrane</keyword>
<keyword evidence="3 9" id="KW-1003">Cell membrane</keyword>
<dbReference type="Proteomes" id="UP000298649">
    <property type="component" value="Chromosome circular"/>
</dbReference>
<evidence type="ECO:0000256" key="7">
    <source>
        <dbReference type="ARBA" id="ARBA00023010"/>
    </source>
</evidence>
<keyword evidence="7 9" id="KW-0811">Translocation</keyword>
<reference evidence="11 12" key="1">
    <citation type="submission" date="2019-04" db="EMBL/GenBank/DDBJ databases">
        <title>Complete genome sequence of Agrobacterium tumefaciens CFBP7129.</title>
        <authorList>
            <person name="Haryono M."/>
            <person name="Lin Y.-C."/>
            <person name="Lai E.-M."/>
            <person name="Kuo C.-H."/>
        </authorList>
    </citation>
    <scope>NUCLEOTIDE SEQUENCE [LARGE SCALE GENOMIC DNA]</scope>
    <source>
        <strain evidence="11 12">CFBP7129</strain>
    </source>
</reference>
<keyword evidence="4 9" id="KW-0812">Transmembrane</keyword>
<evidence type="ECO:0000313" key="11">
    <source>
        <dbReference type="EMBL" id="QCL93960.1"/>
    </source>
</evidence>
<keyword evidence="9" id="KW-0997">Cell inner membrane</keyword>
<dbReference type="NCBIfam" id="TIGR01410">
    <property type="entry name" value="tatB"/>
    <property type="match status" value="1"/>
</dbReference>
<evidence type="ECO:0000256" key="4">
    <source>
        <dbReference type="ARBA" id="ARBA00022692"/>
    </source>
</evidence>
<dbReference type="PRINTS" id="PR01506">
    <property type="entry name" value="TATBPROTEIN"/>
</dbReference>
<dbReference type="HAMAP" id="MF_00237">
    <property type="entry name" value="TatB"/>
    <property type="match status" value="1"/>
</dbReference>
<keyword evidence="2 9" id="KW-0813">Transport</keyword>
<feature type="compositionally biased region" description="Low complexity" evidence="10">
    <location>
        <begin position="231"/>
        <end position="240"/>
    </location>
</feature>
<keyword evidence="5 9" id="KW-0653">Protein transport</keyword>
<evidence type="ECO:0000256" key="3">
    <source>
        <dbReference type="ARBA" id="ARBA00022475"/>
    </source>
</evidence>
<name>A0A4D7YU48_AGRTU</name>
<organism evidence="11 12">
    <name type="scientific">Agrobacterium tumefaciens</name>
    <dbReference type="NCBI Taxonomy" id="358"/>
    <lineage>
        <taxon>Bacteria</taxon>
        <taxon>Pseudomonadati</taxon>
        <taxon>Pseudomonadota</taxon>
        <taxon>Alphaproteobacteria</taxon>
        <taxon>Hyphomicrobiales</taxon>
        <taxon>Rhizobiaceae</taxon>
        <taxon>Rhizobium/Agrobacterium group</taxon>
        <taxon>Agrobacterium</taxon>
        <taxon>Agrobacterium tumefaciens complex</taxon>
    </lineage>
</organism>
<evidence type="ECO:0000256" key="8">
    <source>
        <dbReference type="ARBA" id="ARBA00023136"/>
    </source>
</evidence>
<dbReference type="PANTHER" id="PTHR33162:SF1">
    <property type="entry name" value="SEC-INDEPENDENT PROTEIN TRANSLOCASE PROTEIN TATA, CHLOROPLASTIC"/>
    <property type="match status" value="1"/>
</dbReference>